<dbReference type="EMBL" id="MU003492">
    <property type="protein sequence ID" value="KAF2477478.1"/>
    <property type="molecule type" value="Genomic_DNA"/>
</dbReference>
<accession>A0ACB6RDW9</accession>
<organism evidence="1 2">
    <name type="scientific">Lindgomyces ingoldianus</name>
    <dbReference type="NCBI Taxonomy" id="673940"/>
    <lineage>
        <taxon>Eukaryota</taxon>
        <taxon>Fungi</taxon>
        <taxon>Dikarya</taxon>
        <taxon>Ascomycota</taxon>
        <taxon>Pezizomycotina</taxon>
        <taxon>Dothideomycetes</taxon>
        <taxon>Pleosporomycetidae</taxon>
        <taxon>Pleosporales</taxon>
        <taxon>Lindgomycetaceae</taxon>
        <taxon>Lindgomyces</taxon>
    </lineage>
</organism>
<reference evidence="1" key="1">
    <citation type="journal article" date="2020" name="Stud. Mycol.">
        <title>101 Dothideomycetes genomes: a test case for predicting lifestyles and emergence of pathogens.</title>
        <authorList>
            <person name="Haridas S."/>
            <person name="Albert R."/>
            <person name="Binder M."/>
            <person name="Bloem J."/>
            <person name="Labutti K."/>
            <person name="Salamov A."/>
            <person name="Andreopoulos B."/>
            <person name="Baker S."/>
            <person name="Barry K."/>
            <person name="Bills G."/>
            <person name="Bluhm B."/>
            <person name="Cannon C."/>
            <person name="Castanera R."/>
            <person name="Culley D."/>
            <person name="Daum C."/>
            <person name="Ezra D."/>
            <person name="Gonzalez J."/>
            <person name="Henrissat B."/>
            <person name="Kuo A."/>
            <person name="Liang C."/>
            <person name="Lipzen A."/>
            <person name="Lutzoni F."/>
            <person name="Magnuson J."/>
            <person name="Mondo S."/>
            <person name="Nolan M."/>
            <person name="Ohm R."/>
            <person name="Pangilinan J."/>
            <person name="Park H.-J."/>
            <person name="Ramirez L."/>
            <person name="Alfaro M."/>
            <person name="Sun H."/>
            <person name="Tritt A."/>
            <person name="Yoshinaga Y."/>
            <person name="Zwiers L.-H."/>
            <person name="Turgeon B."/>
            <person name="Goodwin S."/>
            <person name="Spatafora J."/>
            <person name="Crous P."/>
            <person name="Grigoriev I."/>
        </authorList>
    </citation>
    <scope>NUCLEOTIDE SEQUENCE</scope>
    <source>
        <strain evidence="1">ATCC 200398</strain>
    </source>
</reference>
<name>A0ACB6RDW9_9PLEO</name>
<comment type="caution">
    <text evidence="1">The sequence shown here is derived from an EMBL/GenBank/DDBJ whole genome shotgun (WGS) entry which is preliminary data.</text>
</comment>
<proteinExistence type="predicted"/>
<sequence length="292" mass="32749">MLSRYHISRAFSSAEYIYGTEGRHVSSLEEFKSYESSTLISILLESSITIPNRLHSLLKPNVLNRKKTYEGSASFKLNCAGFLRDDILKKWCQAGAFTINNTSICYILRFEDIILNNVLRGEGIRILLIPPKRQVHPRIGGTHPQCRSAALKNGPSIVGKAYPMLLAWPLKPSDWFNDASGELGYNQPDVICESKRSETSKKQGLDYVINCIENSQCETAKSLAPKYHCVSNGTEVGGPMIIEEMSLLLEGRHHADWHFWWLGGLKPIFLEGVANICFVWVCLGARDSNLSI</sequence>
<evidence type="ECO:0000313" key="1">
    <source>
        <dbReference type="EMBL" id="KAF2477478.1"/>
    </source>
</evidence>
<dbReference type="Proteomes" id="UP000799755">
    <property type="component" value="Unassembled WGS sequence"/>
</dbReference>
<protein>
    <submittedName>
        <fullName evidence="1">Uncharacterized protein</fullName>
    </submittedName>
</protein>
<keyword evidence="2" id="KW-1185">Reference proteome</keyword>
<evidence type="ECO:0000313" key="2">
    <source>
        <dbReference type="Proteomes" id="UP000799755"/>
    </source>
</evidence>
<gene>
    <name evidence="1" type="ORF">BDR25DRAFT_347830</name>
</gene>